<gene>
    <name evidence="2" type="ORF">Q5P01_025693</name>
</gene>
<dbReference type="EMBL" id="JAUPFM010000021">
    <property type="protein sequence ID" value="KAK2817502.1"/>
    <property type="molecule type" value="Genomic_DNA"/>
</dbReference>
<feature type="compositionally biased region" description="Polar residues" evidence="1">
    <location>
        <begin position="74"/>
        <end position="86"/>
    </location>
</feature>
<keyword evidence="3" id="KW-1185">Reference proteome</keyword>
<feature type="compositionally biased region" description="Acidic residues" evidence="1">
    <location>
        <begin position="1"/>
        <end position="10"/>
    </location>
</feature>
<evidence type="ECO:0000313" key="3">
    <source>
        <dbReference type="Proteomes" id="UP001187415"/>
    </source>
</evidence>
<reference evidence="2" key="1">
    <citation type="submission" date="2023-07" db="EMBL/GenBank/DDBJ databases">
        <title>Chromosome-level Genome Assembly of Striped Snakehead (Channa striata).</title>
        <authorList>
            <person name="Liu H."/>
        </authorList>
    </citation>
    <scope>NUCLEOTIDE SEQUENCE</scope>
    <source>
        <strain evidence="2">Gz</strain>
        <tissue evidence="2">Muscle</tissue>
    </source>
</reference>
<organism evidence="2 3">
    <name type="scientific">Channa striata</name>
    <name type="common">Snakehead murrel</name>
    <name type="synonym">Ophicephalus striatus</name>
    <dbReference type="NCBI Taxonomy" id="64152"/>
    <lineage>
        <taxon>Eukaryota</taxon>
        <taxon>Metazoa</taxon>
        <taxon>Chordata</taxon>
        <taxon>Craniata</taxon>
        <taxon>Vertebrata</taxon>
        <taxon>Euteleostomi</taxon>
        <taxon>Actinopterygii</taxon>
        <taxon>Neopterygii</taxon>
        <taxon>Teleostei</taxon>
        <taxon>Neoteleostei</taxon>
        <taxon>Acanthomorphata</taxon>
        <taxon>Anabantaria</taxon>
        <taxon>Anabantiformes</taxon>
        <taxon>Channoidei</taxon>
        <taxon>Channidae</taxon>
        <taxon>Channa</taxon>
    </lineage>
</organism>
<dbReference type="AlphaFoldDB" id="A0AA88LPS6"/>
<sequence length="86" mass="9119">MSDHGEEEEERPLCPASSGQSEIFTGFTGKPGSSATKVTEKLWSSPADLWLWAGSPLCRPPQGGSSRAAVCWSGESTLSTGDSETW</sequence>
<comment type="caution">
    <text evidence="2">The sequence shown here is derived from an EMBL/GenBank/DDBJ whole genome shotgun (WGS) entry which is preliminary data.</text>
</comment>
<evidence type="ECO:0000313" key="2">
    <source>
        <dbReference type="EMBL" id="KAK2817502.1"/>
    </source>
</evidence>
<evidence type="ECO:0000256" key="1">
    <source>
        <dbReference type="SAM" id="MobiDB-lite"/>
    </source>
</evidence>
<accession>A0AA88LPS6</accession>
<feature type="region of interest" description="Disordered" evidence="1">
    <location>
        <begin position="60"/>
        <end position="86"/>
    </location>
</feature>
<proteinExistence type="predicted"/>
<dbReference type="Proteomes" id="UP001187415">
    <property type="component" value="Unassembled WGS sequence"/>
</dbReference>
<name>A0AA88LPS6_CHASR</name>
<feature type="region of interest" description="Disordered" evidence="1">
    <location>
        <begin position="1"/>
        <end position="33"/>
    </location>
</feature>
<protein>
    <submittedName>
        <fullName evidence="2">Uncharacterized protein</fullName>
    </submittedName>
</protein>